<dbReference type="SUPFAM" id="SSF52058">
    <property type="entry name" value="L domain-like"/>
    <property type="match status" value="1"/>
</dbReference>
<proteinExistence type="predicted"/>
<dbReference type="Proteomes" id="UP000789572">
    <property type="component" value="Unassembled WGS sequence"/>
</dbReference>
<dbReference type="Gene3D" id="3.80.10.10">
    <property type="entry name" value="Ribonuclease Inhibitor"/>
    <property type="match status" value="1"/>
</dbReference>
<feature type="coiled-coil region" evidence="1">
    <location>
        <begin position="217"/>
        <end position="317"/>
    </location>
</feature>
<evidence type="ECO:0000256" key="1">
    <source>
        <dbReference type="SAM" id="Coils"/>
    </source>
</evidence>
<comment type="caution">
    <text evidence="3">The sequence shown here is derived from an EMBL/GenBank/DDBJ whole genome shotgun (WGS) entry which is preliminary data.</text>
</comment>
<reference evidence="3" key="1">
    <citation type="submission" date="2021-06" db="EMBL/GenBank/DDBJ databases">
        <authorList>
            <person name="Kallberg Y."/>
            <person name="Tangrot J."/>
            <person name="Rosling A."/>
        </authorList>
    </citation>
    <scope>NUCLEOTIDE SEQUENCE</scope>
    <source>
        <strain evidence="3">IA702</strain>
    </source>
</reference>
<keyword evidence="1" id="KW-0175">Coiled coil</keyword>
<evidence type="ECO:0000256" key="2">
    <source>
        <dbReference type="SAM" id="MobiDB-lite"/>
    </source>
</evidence>
<organism evidence="3 4">
    <name type="scientific">Paraglomus occultum</name>
    <dbReference type="NCBI Taxonomy" id="144539"/>
    <lineage>
        <taxon>Eukaryota</taxon>
        <taxon>Fungi</taxon>
        <taxon>Fungi incertae sedis</taxon>
        <taxon>Mucoromycota</taxon>
        <taxon>Glomeromycotina</taxon>
        <taxon>Glomeromycetes</taxon>
        <taxon>Paraglomerales</taxon>
        <taxon>Paraglomeraceae</taxon>
        <taxon>Paraglomus</taxon>
    </lineage>
</organism>
<dbReference type="InterPro" id="IPR032675">
    <property type="entry name" value="LRR_dom_sf"/>
</dbReference>
<feature type="region of interest" description="Disordered" evidence="2">
    <location>
        <begin position="1"/>
        <end position="34"/>
    </location>
</feature>
<dbReference type="EMBL" id="CAJVPJ010000016">
    <property type="protein sequence ID" value="CAG8456302.1"/>
    <property type="molecule type" value="Genomic_DNA"/>
</dbReference>
<dbReference type="AlphaFoldDB" id="A0A9N8VN78"/>
<feature type="compositionally biased region" description="Basic and acidic residues" evidence="2">
    <location>
        <begin position="10"/>
        <end position="34"/>
    </location>
</feature>
<evidence type="ECO:0000313" key="4">
    <source>
        <dbReference type="Proteomes" id="UP000789572"/>
    </source>
</evidence>
<keyword evidence="4" id="KW-1185">Reference proteome</keyword>
<protein>
    <submittedName>
        <fullName evidence="3">1431_t:CDS:1</fullName>
    </submittedName>
</protein>
<accession>A0A9N8VN78</accession>
<gene>
    <name evidence="3" type="ORF">POCULU_LOCUS317</name>
</gene>
<dbReference type="OrthoDB" id="266138at2759"/>
<sequence length="321" mass="37125">MLSQIGENEENLRKDNGEVRKTLGEKENELKAINEKNKSQEKIIQELTEKLNNSKKQVDDLQVIIAENANKEEELKKTQMIIELLRLRARKKDEELEGELLIDGYPDLEEIDLSQAKGITKLTINVNCPKITEIILYDNSLTEIIGLENLTNLRKLNFGKTGIREIDISKNIQLEELSFHQNNSEKIKIKEQIVEEDLKEIAEALGIEEEKIEDKPVEEVKKIIEEEAKRLQENEEKIKEKFPTLINEEGKIVDNELNNLGKLNDSKDDVAKRIEKLEIKNSYLENYIEIELGDEALKTILAEIEQVEQQVEQMAQIEVNK</sequence>
<evidence type="ECO:0000313" key="3">
    <source>
        <dbReference type="EMBL" id="CAG8456302.1"/>
    </source>
</evidence>
<name>A0A9N8VN78_9GLOM</name>